<feature type="signal peptide" evidence="2">
    <location>
        <begin position="1"/>
        <end position="32"/>
    </location>
</feature>
<feature type="compositionally biased region" description="Gly residues" evidence="1">
    <location>
        <begin position="800"/>
        <end position="816"/>
    </location>
</feature>
<dbReference type="RefSeq" id="WP_062088931.1">
    <property type="nucleotide sequence ID" value="NZ_FCOK02000033.1"/>
</dbReference>
<evidence type="ECO:0000256" key="1">
    <source>
        <dbReference type="SAM" id="MobiDB-lite"/>
    </source>
</evidence>
<feature type="compositionally biased region" description="Polar residues" evidence="1">
    <location>
        <begin position="778"/>
        <end position="799"/>
    </location>
</feature>
<dbReference type="EMBL" id="FCOK02000033">
    <property type="protein sequence ID" value="SAL46226.1"/>
    <property type="molecule type" value="Genomic_DNA"/>
</dbReference>
<sequence length="816" mass="85557">MALSIKRCSVKGTALALTFALVASGFPHRAMASDPGWPRERDQDGNRLVLYQPQIDDWKQFRQVSGRMAISLTPRGGQPQVGVVTLQMDTDTDMDSRTVLLSHPTITGTSFPGADPATAKKLDQLVRTFLKPEATLTISVDRLVASVDQKSDVPAIAIKNDPPAIFASFGPAILLFVDGDPVLAPVENVDMQTVINANWPLFLDSATHQYYLFTGQRWVMSNDLKSGWKEAASLPAKMIKISEDPQWASLKQYLGATSAHAGRAPAVYYSQVPAELIVFSGKPVFTAIPGTKLKFATNTDSDLFVYSPTGAYYYLSAGRWFSAPGPTGPWTFATDQLPADFASIPSASAAGRVLSSVPGTPEARDAVLLAQIPTTVEINPSAAAAAVKVAYNGEPAFEPIPGTSMSYASNTPAKVIKVQQRYYLCSQGVWFDSASPGGPWQTTVVVPQVIYTIPPSSPVYNVVYVTQQVTPTGTVQASYTAGYLGVFIAGAALGAIVAHGNGYYYPPYVAVGRGPYPVYYPRPAPYGYNTYNPYTGASGMRGGAYGPAGSAQWGTSYNPYTGTYARGATVSGPGGSASVGQAYNPRTGAYGATQQGSNAYGQWGSSVVTKGNQWAATQHTTTANGTAGSFQNSAGGKAVAGQGVNGTASAGKAANGNMYASKDGNVYKNTNGSWQKYDNGSWSTVNKPTAPASSATQQRTQSAQPQRTATGTGTGTGARATPTTYQQRPAAAPAGNAPARANGQQYQQQRPTQSPAAQQGMAGGQARPGNSGGGAYGQLNQDMQNRQRGAAQSQRFSQAGNGGGFGGGNRGGGFRR</sequence>
<gene>
    <name evidence="3" type="ORF">AWB69_04657</name>
</gene>
<feature type="compositionally biased region" description="Low complexity" evidence="1">
    <location>
        <begin position="689"/>
        <end position="769"/>
    </location>
</feature>
<proteinExistence type="predicted"/>
<protein>
    <recommendedName>
        <fullName evidence="5">Carbohydrate-binding family V/XII</fullName>
    </recommendedName>
</protein>
<dbReference type="OrthoDB" id="102964at2"/>
<evidence type="ECO:0000256" key="2">
    <source>
        <dbReference type="SAM" id="SignalP"/>
    </source>
</evidence>
<evidence type="ECO:0000313" key="3">
    <source>
        <dbReference type="EMBL" id="SAL46226.1"/>
    </source>
</evidence>
<feature type="region of interest" description="Disordered" evidence="1">
    <location>
        <begin position="678"/>
        <end position="816"/>
    </location>
</feature>
<feature type="compositionally biased region" description="Polar residues" evidence="1">
    <location>
        <begin position="678"/>
        <end position="687"/>
    </location>
</feature>
<dbReference type="AlphaFoldDB" id="A0A158HPM4"/>
<evidence type="ECO:0008006" key="5">
    <source>
        <dbReference type="Google" id="ProtNLM"/>
    </source>
</evidence>
<dbReference type="Proteomes" id="UP000054683">
    <property type="component" value="Unassembled WGS sequence"/>
</dbReference>
<evidence type="ECO:0000313" key="4">
    <source>
        <dbReference type="Proteomes" id="UP000054683"/>
    </source>
</evidence>
<organism evidence="3 4">
    <name type="scientific">Caballeronia udeis</name>
    <dbReference type="NCBI Taxonomy" id="1232866"/>
    <lineage>
        <taxon>Bacteria</taxon>
        <taxon>Pseudomonadati</taxon>
        <taxon>Pseudomonadota</taxon>
        <taxon>Betaproteobacteria</taxon>
        <taxon>Burkholderiales</taxon>
        <taxon>Burkholderiaceae</taxon>
        <taxon>Caballeronia</taxon>
    </lineage>
</organism>
<name>A0A158HPM4_9BURK</name>
<reference evidence="3 4" key="1">
    <citation type="submission" date="2016-01" db="EMBL/GenBank/DDBJ databases">
        <authorList>
            <person name="Oliw E.H."/>
        </authorList>
    </citation>
    <scope>NUCLEOTIDE SEQUENCE [LARGE SCALE GENOMIC DNA]</scope>
    <source>
        <strain evidence="3">LMG 27134</strain>
    </source>
</reference>
<feature type="chain" id="PRO_5008501828" description="Carbohydrate-binding family V/XII" evidence="2">
    <location>
        <begin position="33"/>
        <end position="816"/>
    </location>
</feature>
<accession>A0A158HPM4</accession>
<keyword evidence="2" id="KW-0732">Signal</keyword>